<keyword evidence="5 6" id="KW-0472">Membrane</keyword>
<dbReference type="InterPro" id="IPR019264">
    <property type="entry name" value="DUF2179"/>
</dbReference>
<evidence type="ECO:0000256" key="4">
    <source>
        <dbReference type="ARBA" id="ARBA00022989"/>
    </source>
</evidence>
<dbReference type="PANTHER" id="PTHR40060:SF1">
    <property type="entry name" value="UPF0316 PROTEIN YEBE"/>
    <property type="match status" value="1"/>
</dbReference>
<feature type="transmembrane region" description="Helical" evidence="6">
    <location>
        <begin position="59"/>
        <end position="79"/>
    </location>
</feature>
<gene>
    <name evidence="9" type="ORF">ACFFHF_13810</name>
</gene>
<accession>A0ABV6KSJ1</accession>
<dbReference type="HAMAP" id="MF_01515">
    <property type="entry name" value="UPF0316"/>
    <property type="match status" value="1"/>
</dbReference>
<feature type="domain" description="DUF5698" evidence="8">
    <location>
        <begin position="20"/>
        <end position="76"/>
    </location>
</feature>
<dbReference type="PANTHER" id="PTHR40060">
    <property type="entry name" value="UPF0316 PROTEIN YEBE"/>
    <property type="match status" value="1"/>
</dbReference>
<protein>
    <recommendedName>
        <fullName evidence="6">UPF0316 protein ACFFHF_13810</fullName>
    </recommendedName>
</protein>
<dbReference type="Proteomes" id="UP001589738">
    <property type="component" value="Unassembled WGS sequence"/>
</dbReference>
<keyword evidence="3 6" id="KW-0812">Transmembrane</keyword>
<evidence type="ECO:0000256" key="2">
    <source>
        <dbReference type="ARBA" id="ARBA00022475"/>
    </source>
</evidence>
<comment type="caution">
    <text evidence="9">The sequence shown here is derived from an EMBL/GenBank/DDBJ whole genome shotgun (WGS) entry which is preliminary data.</text>
</comment>
<dbReference type="EMBL" id="JBHLUU010000099">
    <property type="protein sequence ID" value="MFC0476307.1"/>
    <property type="molecule type" value="Genomic_DNA"/>
</dbReference>
<keyword evidence="4 6" id="KW-1133">Transmembrane helix</keyword>
<evidence type="ECO:0000256" key="1">
    <source>
        <dbReference type="ARBA" id="ARBA00004651"/>
    </source>
</evidence>
<evidence type="ECO:0000259" key="8">
    <source>
        <dbReference type="Pfam" id="PF18955"/>
    </source>
</evidence>
<evidence type="ECO:0000313" key="9">
    <source>
        <dbReference type="EMBL" id="MFC0476307.1"/>
    </source>
</evidence>
<dbReference type="RefSeq" id="WP_160549581.1">
    <property type="nucleotide sequence ID" value="NZ_JBHLUU010000099.1"/>
</dbReference>
<evidence type="ECO:0000256" key="6">
    <source>
        <dbReference type="HAMAP-Rule" id="MF_01515"/>
    </source>
</evidence>
<feature type="transmembrane region" description="Helical" evidence="6">
    <location>
        <begin position="34"/>
        <end position="53"/>
    </location>
</feature>
<dbReference type="Pfam" id="PF10035">
    <property type="entry name" value="DUF2179"/>
    <property type="match status" value="1"/>
</dbReference>
<dbReference type="CDD" id="cd16381">
    <property type="entry name" value="YitT_C_like_1"/>
    <property type="match status" value="1"/>
</dbReference>
<feature type="transmembrane region" description="Helical" evidence="6">
    <location>
        <begin position="6"/>
        <end position="27"/>
    </location>
</feature>
<reference evidence="9 10" key="1">
    <citation type="submission" date="2024-09" db="EMBL/GenBank/DDBJ databases">
        <authorList>
            <person name="Sun Q."/>
            <person name="Mori K."/>
        </authorList>
    </citation>
    <scope>NUCLEOTIDE SEQUENCE [LARGE SCALE GENOMIC DNA]</scope>
    <source>
        <strain evidence="9 10">CGMCC 1.9126</strain>
    </source>
</reference>
<evidence type="ECO:0000313" key="10">
    <source>
        <dbReference type="Proteomes" id="UP001589738"/>
    </source>
</evidence>
<dbReference type="NCBIfam" id="NF003194">
    <property type="entry name" value="PRK04164.1-5"/>
    <property type="match status" value="1"/>
</dbReference>
<comment type="similarity">
    <text evidence="6">Belongs to the UPF0316 family.</text>
</comment>
<evidence type="ECO:0000256" key="3">
    <source>
        <dbReference type="ARBA" id="ARBA00022692"/>
    </source>
</evidence>
<dbReference type="InterPro" id="IPR022930">
    <property type="entry name" value="UPF0316"/>
</dbReference>
<sequence length="184" mass="20875">MVKDIILVLVLQLIYVPTFTLRTIFLVKGLRMQAAFLGLLEALIYIFGLSIVFNGEQNVVVMIVYAIGFGLGIIIGSMIEEALAIGYTTIQVILTNKNMNLVDQLRKDGYGVTVYEGEGIEAIRYKLEVLTKRNQEEGLYDMIQQFEPNAFIIAYEPKTFKGGFLLKAMKKRKKMKKQIEENHA</sequence>
<organism evidence="9 10">
    <name type="scientific">Robertmurraya beringensis</name>
    <dbReference type="NCBI Taxonomy" id="641660"/>
    <lineage>
        <taxon>Bacteria</taxon>
        <taxon>Bacillati</taxon>
        <taxon>Bacillota</taxon>
        <taxon>Bacilli</taxon>
        <taxon>Bacillales</taxon>
        <taxon>Bacillaceae</taxon>
        <taxon>Robertmurraya</taxon>
    </lineage>
</organism>
<evidence type="ECO:0000259" key="7">
    <source>
        <dbReference type="Pfam" id="PF10035"/>
    </source>
</evidence>
<dbReference type="InterPro" id="IPR044035">
    <property type="entry name" value="DUF5698"/>
</dbReference>
<keyword evidence="10" id="KW-1185">Reference proteome</keyword>
<name>A0ABV6KSJ1_9BACI</name>
<keyword evidence="2 6" id="KW-1003">Cell membrane</keyword>
<evidence type="ECO:0000256" key="5">
    <source>
        <dbReference type="ARBA" id="ARBA00023136"/>
    </source>
</evidence>
<feature type="domain" description="DUF2179" evidence="7">
    <location>
        <begin position="110"/>
        <end position="162"/>
    </location>
</feature>
<proteinExistence type="inferred from homology"/>
<dbReference type="Pfam" id="PF18955">
    <property type="entry name" value="DUF5698"/>
    <property type="match status" value="1"/>
</dbReference>
<comment type="subcellular location">
    <subcellularLocation>
        <location evidence="1 6">Cell membrane</location>
        <topology evidence="1 6">Multi-pass membrane protein</topology>
    </subcellularLocation>
</comment>